<dbReference type="Gene3D" id="3.90.550.10">
    <property type="entry name" value="Spore Coat Polysaccharide Biosynthesis Protein SpsA, Chain A"/>
    <property type="match status" value="1"/>
</dbReference>
<dbReference type="InterPro" id="IPR029044">
    <property type="entry name" value="Nucleotide-diphossugar_trans"/>
</dbReference>
<dbReference type="InterPro" id="IPR018641">
    <property type="entry name" value="Trfase_1_rSAM/seldom-assoc"/>
</dbReference>
<dbReference type="PANTHER" id="PTHR36529:SF1">
    <property type="entry name" value="GLYCOSYLTRANSFERASE"/>
    <property type="match status" value="1"/>
</dbReference>
<dbReference type="NCBIfam" id="TIGR04282">
    <property type="entry name" value="glyco_like_cofC"/>
    <property type="match status" value="1"/>
</dbReference>
<keyword evidence="2" id="KW-1185">Reference proteome</keyword>
<dbReference type="Pfam" id="PF09837">
    <property type="entry name" value="DUF2064"/>
    <property type="match status" value="1"/>
</dbReference>
<sequence length="212" mass="23201">MPERSPPNAVLMQFAKWPEAGRVKTRLMPELGAGGALQAHITLTLAVLDNLCATGYPVQFWWDRALEPAPEDAELILQNLEQAELEQCIQQGGTLGDRMLAALTAALQNHDRAMVVGSDCPSVDPQYVRQALDRLANHDVVLGPSDDGGYVLIGARRVRPGMLDGIAWGTEQVLDQTLARLDQLGLSVSLLEPRWDVDEPADWARFQRLAGS</sequence>
<dbReference type="PANTHER" id="PTHR36529">
    <property type="entry name" value="SLL1095 PROTEIN"/>
    <property type="match status" value="1"/>
</dbReference>
<reference evidence="1 2" key="1">
    <citation type="submission" date="2023-12" db="EMBL/GenBank/DDBJ databases">
        <title>Marinobacter qingdaonensis sp. nov., isolated from the intertidal sediment of Qingdao, PR China.</title>
        <authorList>
            <person name="Li Y."/>
        </authorList>
    </citation>
    <scope>NUCLEOTIDE SEQUENCE [LARGE SCALE GENOMIC DNA]</scope>
    <source>
        <strain evidence="1 2">ASW11-75</strain>
    </source>
</reference>
<dbReference type="RefSeq" id="WP_322853607.1">
    <property type="nucleotide sequence ID" value="NZ_JAYDCJ010000001.1"/>
</dbReference>
<proteinExistence type="predicted"/>
<comment type="caution">
    <text evidence="1">The sequence shown here is derived from an EMBL/GenBank/DDBJ whole genome shotgun (WGS) entry which is preliminary data.</text>
</comment>
<organism evidence="1 2">
    <name type="scientific">Marinobacter qingdaonensis</name>
    <dbReference type="NCBI Taxonomy" id="3108486"/>
    <lineage>
        <taxon>Bacteria</taxon>
        <taxon>Pseudomonadati</taxon>
        <taxon>Pseudomonadota</taxon>
        <taxon>Gammaproteobacteria</taxon>
        <taxon>Pseudomonadales</taxon>
        <taxon>Marinobacteraceae</taxon>
        <taxon>Marinobacter</taxon>
    </lineage>
</organism>
<accession>A0ABU5NTF4</accession>
<gene>
    <name evidence="1" type="ORF">U5822_00165</name>
</gene>
<protein>
    <submittedName>
        <fullName evidence="1">TIGR04282 family arsenosugar biosynthesis glycosyltransferase</fullName>
    </submittedName>
</protein>
<dbReference type="SUPFAM" id="SSF53448">
    <property type="entry name" value="Nucleotide-diphospho-sugar transferases"/>
    <property type="match status" value="1"/>
</dbReference>
<dbReference type="EMBL" id="JAYDCJ010000001">
    <property type="protein sequence ID" value="MEA1079062.1"/>
    <property type="molecule type" value="Genomic_DNA"/>
</dbReference>
<evidence type="ECO:0000313" key="2">
    <source>
        <dbReference type="Proteomes" id="UP001305746"/>
    </source>
</evidence>
<evidence type="ECO:0000313" key="1">
    <source>
        <dbReference type="EMBL" id="MEA1079062.1"/>
    </source>
</evidence>
<dbReference type="Proteomes" id="UP001305746">
    <property type="component" value="Unassembled WGS sequence"/>
</dbReference>
<name>A0ABU5NTF4_9GAMM</name>